<sequence length="162" mass="18047">MPQLPKPLHPLSRSKRPRPLPKVPLQPVACKYCRTCITSSKVLVHPDSFPNKSRRMRGFNGKASLFTEVSNVHLSAPTVQLMTTGAHTIQEITCSTCTTYLGWKIVRAHERTEQWKEGICLLEVESLFTSMVPPPSPTYPMEGHWRSPSSGSDTSSGSSFDH</sequence>
<name>A0ACD3BEG6_9AGAR</name>
<dbReference type="Proteomes" id="UP000308600">
    <property type="component" value="Unassembled WGS sequence"/>
</dbReference>
<reference evidence="1 2" key="1">
    <citation type="journal article" date="2019" name="Nat. Ecol. Evol.">
        <title>Megaphylogeny resolves global patterns of mushroom evolution.</title>
        <authorList>
            <person name="Varga T."/>
            <person name="Krizsan K."/>
            <person name="Foldi C."/>
            <person name="Dima B."/>
            <person name="Sanchez-Garcia M."/>
            <person name="Sanchez-Ramirez S."/>
            <person name="Szollosi G.J."/>
            <person name="Szarkandi J.G."/>
            <person name="Papp V."/>
            <person name="Albert L."/>
            <person name="Andreopoulos W."/>
            <person name="Angelini C."/>
            <person name="Antonin V."/>
            <person name="Barry K.W."/>
            <person name="Bougher N.L."/>
            <person name="Buchanan P."/>
            <person name="Buyck B."/>
            <person name="Bense V."/>
            <person name="Catcheside P."/>
            <person name="Chovatia M."/>
            <person name="Cooper J."/>
            <person name="Damon W."/>
            <person name="Desjardin D."/>
            <person name="Finy P."/>
            <person name="Geml J."/>
            <person name="Haridas S."/>
            <person name="Hughes K."/>
            <person name="Justo A."/>
            <person name="Karasinski D."/>
            <person name="Kautmanova I."/>
            <person name="Kiss B."/>
            <person name="Kocsube S."/>
            <person name="Kotiranta H."/>
            <person name="LaButti K.M."/>
            <person name="Lechner B.E."/>
            <person name="Liimatainen K."/>
            <person name="Lipzen A."/>
            <person name="Lukacs Z."/>
            <person name="Mihaltcheva S."/>
            <person name="Morgado L.N."/>
            <person name="Niskanen T."/>
            <person name="Noordeloos M.E."/>
            <person name="Ohm R.A."/>
            <person name="Ortiz-Santana B."/>
            <person name="Ovrebo C."/>
            <person name="Racz N."/>
            <person name="Riley R."/>
            <person name="Savchenko A."/>
            <person name="Shiryaev A."/>
            <person name="Soop K."/>
            <person name="Spirin V."/>
            <person name="Szebenyi C."/>
            <person name="Tomsovsky M."/>
            <person name="Tulloss R.E."/>
            <person name="Uehling J."/>
            <person name="Grigoriev I.V."/>
            <person name="Vagvolgyi C."/>
            <person name="Papp T."/>
            <person name="Martin F.M."/>
            <person name="Miettinen O."/>
            <person name="Hibbett D.S."/>
            <person name="Nagy L.G."/>
        </authorList>
    </citation>
    <scope>NUCLEOTIDE SEQUENCE [LARGE SCALE GENOMIC DNA]</scope>
    <source>
        <strain evidence="1 2">NL-1719</strain>
    </source>
</reference>
<dbReference type="EMBL" id="ML208263">
    <property type="protein sequence ID" value="TFK75412.1"/>
    <property type="molecule type" value="Genomic_DNA"/>
</dbReference>
<keyword evidence="2" id="KW-1185">Reference proteome</keyword>
<accession>A0ACD3BEG6</accession>
<proteinExistence type="predicted"/>
<organism evidence="1 2">
    <name type="scientific">Pluteus cervinus</name>
    <dbReference type="NCBI Taxonomy" id="181527"/>
    <lineage>
        <taxon>Eukaryota</taxon>
        <taxon>Fungi</taxon>
        <taxon>Dikarya</taxon>
        <taxon>Basidiomycota</taxon>
        <taxon>Agaricomycotina</taxon>
        <taxon>Agaricomycetes</taxon>
        <taxon>Agaricomycetidae</taxon>
        <taxon>Agaricales</taxon>
        <taxon>Pluteineae</taxon>
        <taxon>Pluteaceae</taxon>
        <taxon>Pluteus</taxon>
    </lineage>
</organism>
<evidence type="ECO:0000313" key="1">
    <source>
        <dbReference type="EMBL" id="TFK75412.1"/>
    </source>
</evidence>
<gene>
    <name evidence="1" type="ORF">BDN72DRAFT_757888</name>
</gene>
<protein>
    <submittedName>
        <fullName evidence="1">Uncharacterized protein</fullName>
    </submittedName>
</protein>
<evidence type="ECO:0000313" key="2">
    <source>
        <dbReference type="Proteomes" id="UP000308600"/>
    </source>
</evidence>